<dbReference type="FunFam" id="3.40.50.2000:FF:000017">
    <property type="entry name" value="alpha,alpha-trehalose-phosphate synthase [UDP-forming] 6"/>
    <property type="match status" value="1"/>
</dbReference>
<dbReference type="NCBIfam" id="TIGR01484">
    <property type="entry name" value="HAD-SF-IIB"/>
    <property type="match status" value="1"/>
</dbReference>
<name>A0A1J3J0U2_NOCCA</name>
<dbReference type="FunFam" id="3.40.50.1000:FF:000054">
    <property type="entry name" value="alpha,alpha-trehalose-phosphate synthase [UDP-forming] 6"/>
    <property type="match status" value="1"/>
</dbReference>
<evidence type="ECO:0000256" key="8">
    <source>
        <dbReference type="SAM" id="MobiDB-lite"/>
    </source>
</evidence>
<evidence type="ECO:0000256" key="5">
    <source>
        <dbReference type="ARBA" id="ARBA00022676"/>
    </source>
</evidence>
<dbReference type="PANTHER" id="PTHR10788">
    <property type="entry name" value="TREHALOSE-6-PHOSPHATE SYNTHASE"/>
    <property type="match status" value="1"/>
</dbReference>
<dbReference type="GO" id="GO:0005992">
    <property type="term" value="P:trehalose biosynthetic process"/>
    <property type="evidence" value="ECO:0007669"/>
    <property type="project" value="InterPro"/>
</dbReference>
<reference evidence="9" key="1">
    <citation type="submission" date="2016-07" db="EMBL/GenBank/DDBJ databases">
        <title>De novo transcriptome assembly of four accessions of the metal hyperaccumulator plant Noccaea caerulescens.</title>
        <authorList>
            <person name="Blande D."/>
            <person name="Halimaa P."/>
            <person name="Tervahauta A.I."/>
            <person name="Aarts M.G."/>
            <person name="Karenlampi S.O."/>
        </authorList>
    </citation>
    <scope>NUCLEOTIDE SEQUENCE</scope>
</reference>
<dbReference type="InterPro" id="IPR036412">
    <property type="entry name" value="HAD-like_sf"/>
</dbReference>
<dbReference type="CDD" id="cd03788">
    <property type="entry name" value="GT20_TPS"/>
    <property type="match status" value="1"/>
</dbReference>
<evidence type="ECO:0000256" key="4">
    <source>
        <dbReference type="ARBA" id="ARBA00022553"/>
    </source>
</evidence>
<comment type="similarity">
    <text evidence="1">In the N-terminal section; belongs to the glycosyltransferase 20 family.</text>
</comment>
<dbReference type="Gene3D" id="3.40.50.2000">
    <property type="entry name" value="Glycogen Phosphorylase B"/>
    <property type="match status" value="2"/>
</dbReference>
<dbReference type="Pfam" id="PF02358">
    <property type="entry name" value="Trehalose_PPase"/>
    <property type="match status" value="1"/>
</dbReference>
<dbReference type="NCBIfam" id="TIGR00685">
    <property type="entry name" value="T6PP"/>
    <property type="match status" value="1"/>
</dbReference>
<evidence type="ECO:0000256" key="6">
    <source>
        <dbReference type="ARBA" id="ARBA00022679"/>
    </source>
</evidence>
<keyword evidence="5" id="KW-0328">Glycosyltransferase</keyword>
<keyword evidence="4" id="KW-0597">Phosphoprotein</keyword>
<evidence type="ECO:0000313" key="9">
    <source>
        <dbReference type="EMBL" id="JAU86094.1"/>
    </source>
</evidence>
<dbReference type="EMBL" id="GEVM01019844">
    <property type="protein sequence ID" value="JAU86094.1"/>
    <property type="molecule type" value="Transcribed_RNA"/>
</dbReference>
<dbReference type="GO" id="GO:0004805">
    <property type="term" value="F:trehalose-phosphatase activity"/>
    <property type="evidence" value="ECO:0007669"/>
    <property type="project" value="TreeGrafter"/>
</dbReference>
<evidence type="ECO:0000256" key="7">
    <source>
        <dbReference type="ARBA" id="ARBA00048039"/>
    </source>
</evidence>
<comment type="similarity">
    <text evidence="2">In the C-terminal section; belongs to the trehalose phosphatase family.</text>
</comment>
<evidence type="ECO:0000256" key="2">
    <source>
        <dbReference type="ARBA" id="ARBA00006330"/>
    </source>
</evidence>
<dbReference type="Pfam" id="PF00982">
    <property type="entry name" value="Glyco_transf_20"/>
    <property type="match status" value="1"/>
</dbReference>
<evidence type="ECO:0000256" key="1">
    <source>
        <dbReference type="ARBA" id="ARBA00005409"/>
    </source>
</evidence>
<dbReference type="SUPFAM" id="SSF56784">
    <property type="entry name" value="HAD-like"/>
    <property type="match status" value="1"/>
</dbReference>
<protein>
    <recommendedName>
        <fullName evidence="3">alpha,alpha-trehalose-phosphate synthase (UDP-forming)</fullName>
        <ecNumber evidence="3">2.4.1.15</ecNumber>
    </recommendedName>
</protein>
<dbReference type="AlphaFoldDB" id="A0A1J3J0U2"/>
<evidence type="ECO:0000256" key="3">
    <source>
        <dbReference type="ARBA" id="ARBA00012538"/>
    </source>
</evidence>
<dbReference type="InterPro" id="IPR006379">
    <property type="entry name" value="HAD-SF_hydro_IIB"/>
</dbReference>
<dbReference type="GO" id="GO:0003825">
    <property type="term" value="F:alpha,alpha-trehalose-phosphate synthase (UDP-forming) activity"/>
    <property type="evidence" value="ECO:0007669"/>
    <property type="project" value="UniProtKB-EC"/>
</dbReference>
<gene>
    <name evidence="9" type="ORF">MP_TR11938_c0_g1_i1_g.35151</name>
</gene>
<dbReference type="GO" id="GO:0005829">
    <property type="term" value="C:cytosol"/>
    <property type="evidence" value="ECO:0007669"/>
    <property type="project" value="TreeGrafter"/>
</dbReference>
<dbReference type="InterPro" id="IPR001830">
    <property type="entry name" value="Glyco_trans_20"/>
</dbReference>
<dbReference type="FunFam" id="3.40.50.2000:FF:000010">
    <property type="entry name" value="Alpha,alpha-trehalose-phosphate synthase"/>
    <property type="match status" value="1"/>
</dbReference>
<dbReference type="InterPro" id="IPR003337">
    <property type="entry name" value="Trehalose_PPase"/>
</dbReference>
<organism evidence="9">
    <name type="scientific">Noccaea caerulescens</name>
    <name type="common">Alpine penny-cress</name>
    <name type="synonym">Thlaspi caerulescens</name>
    <dbReference type="NCBI Taxonomy" id="107243"/>
    <lineage>
        <taxon>Eukaryota</taxon>
        <taxon>Viridiplantae</taxon>
        <taxon>Streptophyta</taxon>
        <taxon>Embryophyta</taxon>
        <taxon>Tracheophyta</taxon>
        <taxon>Spermatophyta</taxon>
        <taxon>Magnoliopsida</taxon>
        <taxon>eudicotyledons</taxon>
        <taxon>Gunneridae</taxon>
        <taxon>Pentapetalae</taxon>
        <taxon>rosids</taxon>
        <taxon>malvids</taxon>
        <taxon>Brassicales</taxon>
        <taxon>Brassicaceae</taxon>
        <taxon>Coluteocarpeae</taxon>
        <taxon>Noccaea</taxon>
    </lineage>
</organism>
<proteinExistence type="inferred from homology"/>
<sequence>MTVPGIISDLDGDGGDLSPSAEVTSSSSGGGSRGRKIIVANMLPLQSKRDAETGKWSFTWDEDSLQLQLRDGFTQETEFLYVGSLNADVEPNEQEEVSQRLLDEFNCVATFLSQEMQEMFYLGFCKHQLWPLFHYMLPMFPDHGDRFDRRLWQAYVSANKIFSDRVMEVINPEDDYVWIQDYHLMVLPTFLRKRFNRIKLGFFLHSPFPSSEIYRTLPVRDEILRGLLNCDLIGFHTFDYARHFLSCCSRMLGLDYESKRGHIGLDYFGRTVYIKILPVGVHMGRLESVLNLPATVEKTKEIQEEFKGKKLILGIDDMDIFKGISLKLLAMENLFETYWNLRGKVVLVQIVNPARSSGKDVEEAKRETYETAKRINERYATPDYKPIVLIDRLVPRFEKTAYSAAADCCLVTALRDGMNLVPYKYIVCRNKVLDSTPRTSTLVVSEFIGCSPSLSGAIRVNPWDVDVVAQAVNSALKMSEAEKQLRHEKHYNYISTHDVGYWAKSFMQDLERACKDHYSKRCWGIGFGLGFRVLSLSPSFRKLSVEHIVPVYRKTERRAIFLDYDGTLVPESSITQDPSGEVLSVLKALCEDRKNTVFIVSGRGPESLSDWLSPCENLGIAAEHGYFIRWNSKSEWETCYSSTDREWKTMVEPVMRSYMEATDGSSIEFKESALVWHHQDADPDFGACQAKELLDHLESVLANEPVVVKRGQHIVEVKPQGVSKGLAAEKVIRGMVERGEAPEMVMCIGDDRSDEDMFESILSTVTNPELLIQPEVFACTVGRKPSKAKYFLDDVTDVLRLLKGLGESSSLKTISSNTQVAFESIV</sequence>
<dbReference type="FunFam" id="3.30.70.1020:FF:000002">
    <property type="entry name" value="Trehalose-6-phosphate synthase 2"/>
    <property type="match status" value="1"/>
</dbReference>
<dbReference type="InterPro" id="IPR023214">
    <property type="entry name" value="HAD_sf"/>
</dbReference>
<comment type="catalytic activity">
    <reaction evidence="7">
        <text>D-glucose 6-phosphate + UDP-alpha-D-glucose = alpha,alpha-trehalose 6-phosphate + UDP + H(+)</text>
        <dbReference type="Rhea" id="RHEA:18889"/>
        <dbReference type="ChEBI" id="CHEBI:15378"/>
        <dbReference type="ChEBI" id="CHEBI:58223"/>
        <dbReference type="ChEBI" id="CHEBI:58429"/>
        <dbReference type="ChEBI" id="CHEBI:58885"/>
        <dbReference type="ChEBI" id="CHEBI:61548"/>
        <dbReference type="EC" id="2.4.1.15"/>
    </reaction>
</comment>
<accession>A0A1J3J0U2</accession>
<dbReference type="Gene3D" id="3.40.50.1000">
    <property type="entry name" value="HAD superfamily/HAD-like"/>
    <property type="match status" value="2"/>
</dbReference>
<dbReference type="EC" id="2.4.1.15" evidence="3"/>
<dbReference type="SUPFAM" id="SSF53756">
    <property type="entry name" value="UDP-Glycosyltransferase/glycogen phosphorylase"/>
    <property type="match status" value="1"/>
</dbReference>
<dbReference type="PANTHER" id="PTHR10788:SF112">
    <property type="entry name" value="ALPHA,ALPHA-TREHALOSE-PHOSPHATE SYNTHASE [UDP-FORMING] 8-RELATED"/>
    <property type="match status" value="1"/>
</dbReference>
<feature type="region of interest" description="Disordered" evidence="8">
    <location>
        <begin position="1"/>
        <end position="34"/>
    </location>
</feature>
<dbReference type="FunFam" id="3.40.50.1000:FF:000052">
    <property type="entry name" value="Alpha,alpha-trehalose-phosphate synthase [UDP-forming] 6"/>
    <property type="match status" value="1"/>
</dbReference>
<keyword evidence="6" id="KW-0808">Transferase</keyword>
<dbReference type="CDD" id="cd01627">
    <property type="entry name" value="HAD_TPP"/>
    <property type="match status" value="1"/>
</dbReference>